<dbReference type="Gene3D" id="2.20.25.240">
    <property type="match status" value="1"/>
</dbReference>
<organism evidence="1 2">
    <name type="scientific">Rotaria magnacalcarata</name>
    <dbReference type="NCBI Taxonomy" id="392030"/>
    <lineage>
        <taxon>Eukaryota</taxon>
        <taxon>Metazoa</taxon>
        <taxon>Spiralia</taxon>
        <taxon>Gnathifera</taxon>
        <taxon>Rotifera</taxon>
        <taxon>Eurotatoria</taxon>
        <taxon>Bdelloidea</taxon>
        <taxon>Philodinida</taxon>
        <taxon>Philodinidae</taxon>
        <taxon>Rotaria</taxon>
    </lineage>
</organism>
<protein>
    <submittedName>
        <fullName evidence="1">Uncharacterized protein</fullName>
    </submittedName>
</protein>
<reference evidence="1" key="1">
    <citation type="submission" date="2021-02" db="EMBL/GenBank/DDBJ databases">
        <authorList>
            <person name="Nowell W R."/>
        </authorList>
    </citation>
    <scope>NUCLEOTIDE SEQUENCE</scope>
</reference>
<dbReference type="AlphaFoldDB" id="A0A8S3FU90"/>
<sequence length="138" mass="16044">MQFTTTNRSALVLNYQGFQYTIKREYTNNNEWRCRARPCTTSLSLCRDNSKGLMTIPQYHRSCFKFLMFFGLPYSTAMAKASNQINYQLLEKVVGYENRKNDILLFSNSIQSSPKSIVYYFGGDIQVMSIMDNAPRIQ</sequence>
<dbReference type="Proteomes" id="UP000681720">
    <property type="component" value="Unassembled WGS sequence"/>
</dbReference>
<evidence type="ECO:0000313" key="2">
    <source>
        <dbReference type="Proteomes" id="UP000681720"/>
    </source>
</evidence>
<dbReference type="EMBL" id="CAJOBJ010273714">
    <property type="protein sequence ID" value="CAF5134558.1"/>
    <property type="molecule type" value="Genomic_DNA"/>
</dbReference>
<name>A0A8S3FU90_9BILA</name>
<accession>A0A8S3FU90</accession>
<evidence type="ECO:0000313" key="1">
    <source>
        <dbReference type="EMBL" id="CAF5134558.1"/>
    </source>
</evidence>
<comment type="caution">
    <text evidence="1">The sequence shown here is derived from an EMBL/GenBank/DDBJ whole genome shotgun (WGS) entry which is preliminary data.</text>
</comment>
<gene>
    <name evidence="1" type="ORF">GIL414_LOCUS64176</name>
</gene>
<proteinExistence type="predicted"/>